<protein>
    <submittedName>
        <fullName evidence="2">Uncharacterized protein</fullName>
    </submittedName>
</protein>
<organism evidence="2 3">
    <name type="scientific">Phytophthora infestans</name>
    <name type="common">Potato late blight agent</name>
    <name type="synonym">Botrytis infestans</name>
    <dbReference type="NCBI Taxonomy" id="4787"/>
    <lineage>
        <taxon>Eukaryota</taxon>
        <taxon>Sar</taxon>
        <taxon>Stramenopiles</taxon>
        <taxon>Oomycota</taxon>
        <taxon>Peronosporomycetes</taxon>
        <taxon>Peronosporales</taxon>
        <taxon>Peronosporaceae</taxon>
        <taxon>Phytophthora</taxon>
    </lineage>
</organism>
<evidence type="ECO:0000313" key="3">
    <source>
        <dbReference type="Proteomes" id="UP000704712"/>
    </source>
</evidence>
<proteinExistence type="predicted"/>
<dbReference type="Proteomes" id="UP000704712">
    <property type="component" value="Unassembled WGS sequence"/>
</dbReference>
<accession>A0A8S9USV9</accession>
<sequence>MQRRFNEYANDVLFRPLIIVSRILSLNSTTQTTLMQNQQCQLLSRPESDGNHKLGHQRPINCLLNPAQNTPSADGCGIRRQRRLANSRCELAGDHCQSEIKRQHIDEQQSEVEKARGLTEKHKANNGAIPGNLKHRKRQTICTSSGEDDDHAPESGGQNADLSLTPGIFLASASVKCKGRTKPKESERLNWLLEAILVKDLALARKTISHSLNVTNALPVLASIEEADLPSWSATSIYIAGINTYIKARPSERDACNMGVSIKRLGTPAERDLITTRAFYNETPKLDVVCDLCSWNTLPASFNNCATVYFKAFLTRLKTVNVNKALPNRFSKAVRQELALSRCSE</sequence>
<reference evidence="2" key="1">
    <citation type="submission" date="2020-03" db="EMBL/GenBank/DDBJ databases">
        <title>Hybrid Assembly of Korean Phytophthora infestans isolates.</title>
        <authorList>
            <person name="Prokchorchik M."/>
            <person name="Lee Y."/>
            <person name="Seo J."/>
            <person name="Cho J.-H."/>
            <person name="Park Y.-E."/>
            <person name="Jang D.-C."/>
            <person name="Im J.-S."/>
            <person name="Choi J.-G."/>
            <person name="Park H.-J."/>
            <person name="Lee G.-B."/>
            <person name="Lee Y.-G."/>
            <person name="Hong S.-Y."/>
            <person name="Cho K."/>
            <person name="Sohn K.H."/>
        </authorList>
    </citation>
    <scope>NUCLEOTIDE SEQUENCE</scope>
    <source>
        <strain evidence="2">KR_2_A2</strain>
    </source>
</reference>
<gene>
    <name evidence="2" type="ORF">GN958_ATG09543</name>
</gene>
<dbReference type="EMBL" id="JAACNO010001358">
    <property type="protein sequence ID" value="KAF4141278.1"/>
    <property type="molecule type" value="Genomic_DNA"/>
</dbReference>
<dbReference type="AlphaFoldDB" id="A0A8S9USV9"/>
<name>A0A8S9USV9_PHYIN</name>
<evidence type="ECO:0000313" key="2">
    <source>
        <dbReference type="EMBL" id="KAF4141278.1"/>
    </source>
</evidence>
<comment type="caution">
    <text evidence="2">The sequence shown here is derived from an EMBL/GenBank/DDBJ whole genome shotgun (WGS) entry which is preliminary data.</text>
</comment>
<evidence type="ECO:0000256" key="1">
    <source>
        <dbReference type="SAM" id="MobiDB-lite"/>
    </source>
</evidence>
<feature type="region of interest" description="Disordered" evidence="1">
    <location>
        <begin position="121"/>
        <end position="161"/>
    </location>
</feature>